<dbReference type="Proteomes" id="UP000765509">
    <property type="component" value="Unassembled WGS sequence"/>
</dbReference>
<gene>
    <name evidence="2" type="ORF">O181_119962</name>
</gene>
<dbReference type="AlphaFoldDB" id="A0A9Q3KIB0"/>
<name>A0A9Q3KIB0_9BASI</name>
<feature type="compositionally biased region" description="Polar residues" evidence="1">
    <location>
        <begin position="221"/>
        <end position="240"/>
    </location>
</feature>
<evidence type="ECO:0000313" key="2">
    <source>
        <dbReference type="EMBL" id="MBW0580247.1"/>
    </source>
</evidence>
<sequence length="321" mass="36056">MSYKLTELPESSPSAPPPSVLCGYGILIKLASSGIFDTSQTYDGYKAVGVLDHSCTKCLAKGKDCFQHYNPRSSKCHFFFVGKKPCHHTGPLASNVRRYLWSNKDVPYGKEFPFSEAPNPYGTSEYSNLTGSRQRDVARWPNFGRPIYSRSEVSISRINTEGVYSPSHTPARRFQIHIITSTPRTFQPTLANLPTFPPPASSSSLTSRPSLIPEVRPSPIPQSRNSPIVTSQKLQPVASSSRRREELSPFLFPAAQVFQQRECWPIQVTREDPKMASENQDTVARLLRRVDRNSRELIEYANYRTIPGTASEEMAADSSWY</sequence>
<evidence type="ECO:0000256" key="1">
    <source>
        <dbReference type="SAM" id="MobiDB-lite"/>
    </source>
</evidence>
<protein>
    <submittedName>
        <fullName evidence="2">Uncharacterized protein</fullName>
    </submittedName>
</protein>
<proteinExistence type="predicted"/>
<accession>A0A9Q3KIB0</accession>
<feature type="compositionally biased region" description="Low complexity" evidence="1">
    <location>
        <begin position="201"/>
        <end position="213"/>
    </location>
</feature>
<comment type="caution">
    <text evidence="2">The sequence shown here is derived from an EMBL/GenBank/DDBJ whole genome shotgun (WGS) entry which is preliminary data.</text>
</comment>
<evidence type="ECO:0000313" key="3">
    <source>
        <dbReference type="Proteomes" id="UP000765509"/>
    </source>
</evidence>
<dbReference type="EMBL" id="AVOT02107063">
    <property type="protein sequence ID" value="MBW0580247.1"/>
    <property type="molecule type" value="Genomic_DNA"/>
</dbReference>
<keyword evidence="3" id="KW-1185">Reference proteome</keyword>
<reference evidence="2" key="1">
    <citation type="submission" date="2021-03" db="EMBL/GenBank/DDBJ databases">
        <title>Draft genome sequence of rust myrtle Austropuccinia psidii MF-1, a brazilian biotype.</title>
        <authorList>
            <person name="Quecine M.C."/>
            <person name="Pachon D.M.R."/>
            <person name="Bonatelli M.L."/>
            <person name="Correr F.H."/>
            <person name="Franceschini L.M."/>
            <person name="Leite T.F."/>
            <person name="Margarido G.R.A."/>
            <person name="Almeida C.A."/>
            <person name="Ferrarezi J.A."/>
            <person name="Labate C.A."/>
        </authorList>
    </citation>
    <scope>NUCLEOTIDE SEQUENCE</scope>
    <source>
        <strain evidence="2">MF-1</strain>
    </source>
</reference>
<organism evidence="2 3">
    <name type="scientific">Austropuccinia psidii MF-1</name>
    <dbReference type="NCBI Taxonomy" id="1389203"/>
    <lineage>
        <taxon>Eukaryota</taxon>
        <taxon>Fungi</taxon>
        <taxon>Dikarya</taxon>
        <taxon>Basidiomycota</taxon>
        <taxon>Pucciniomycotina</taxon>
        <taxon>Pucciniomycetes</taxon>
        <taxon>Pucciniales</taxon>
        <taxon>Sphaerophragmiaceae</taxon>
        <taxon>Austropuccinia</taxon>
    </lineage>
</organism>
<feature type="region of interest" description="Disordered" evidence="1">
    <location>
        <begin position="194"/>
        <end position="240"/>
    </location>
</feature>